<feature type="region of interest" description="Disordered" evidence="10">
    <location>
        <begin position="1164"/>
        <end position="1183"/>
    </location>
</feature>
<sequence>MVKAGEGDSQRSDANNDLSLHYGAITTGTQVEEQLFNQDEGSLVEMIEILGIEDDVAGKTRMQKIKIIRKEIDNKLESGEKFARTCLEQLFAYMKGTVPPLEPTGESTEEAEQNAGATGVKNGKKSAEGKIKKEQTEQGTAVHILSQLEKTKAVPSLLHREFKLSGQIGEPGQTEKLTFVSLMHQIDSGLNRGYKESEIVDAVIRAISPHSSLRSYVETLCDLSLAKLRRILRVHYREKAASEVYQQLATVCQQNSESPQQFLLRALDLRNKVNFASQESDCEFNYGLSLIQKTFAKSFKTGLRDDILASNLRATLRTPGLTDEELMKQVNELASQQAERNTKLATEHQKMTKVNSCEISKGVGEARSRNPDGDESQKILSEIRQMRSAINDLQGRVNAQRSQTSKPDWGQFPHRGRGGSYQPKYSSWGCQNCKERGRGEECDHCFACGSSGHVARKRPATIQAGHRIVDNSSFKSPQCNGCGQVQLERAKFLQCSKCKAVKYCSRACQKKHWPDHKELCTAISHLSDKLKKPLDPSDSTFVSHLTPQQHATVVGLVGKRCTVNDEINSHSVEVLWDTGAQVSIISNEFLKNFPGVVVKDISELLDTKLNLMAANGSEMPYVGWVELNFRLSSCNPDLKVPFLVTEQCLDSPLIGFNVIEEIIKHSNGDAALSQVITSSFTDLDTQTASVFVNFIESLNQEELCGIKTTKRDTTIPPKQSLRVTCRANTGPVGRPTPVLFEPDETNPWPNGLEISETLLTVKKGKSTQVDIDITNNTNHEIVLKGRTPLGRLQLVQSVTPVEVKIKEPDSGDNGIQQEAPGSGTTRPVHPLDGELGVASICIPRHIKDIDLEGLIPAQKEMALKLLAEEADAFAKDDNDVGCIPDLELDLDLEDQTPVQKNYVAVPKPLYPEVKAYIEDLLNRNFIKKSSSYISPVVCVRKKDQSLRLCVDFRALNKKTRPDRHPIPRIQEMLDNLGGNSWFSVLDQGKPYHQGFMSPNSQPLTAFITPWGLYEWVRIPFGLSRAPGAFQRFMENCLGDLRDTVCVPYLDDIIIFSTTFEEHIENTRKVLRRLREHGVKLKLRKCKLFKREVTFLGRVVSEEGYKLDPSSIKPVLALKDSPPKTVNEVRKLMGFLNYYRRYVKNFSRIAKPIYDLVRMASQSSQEAQQDGTKKGCSTNSQLPSRHPVDWTDIHQSALETLIDFITSAPVMAYPDFQKPFVLHTDASKDGLGAVLYQYQDETLRVVAYGSGSLTPAEKNYHLHSGKLEFLALKWAICDQFRDYLYYAPSFKVYTDNNPLTYVLSSAKLNATGLR</sequence>
<feature type="compositionally biased region" description="Polar residues" evidence="10">
    <location>
        <begin position="397"/>
        <end position="406"/>
    </location>
</feature>
<evidence type="ECO:0000256" key="10">
    <source>
        <dbReference type="SAM" id="MobiDB-lite"/>
    </source>
</evidence>
<evidence type="ECO:0000313" key="13">
    <source>
        <dbReference type="EMBL" id="KAK2558566.1"/>
    </source>
</evidence>
<keyword evidence="3" id="KW-0540">Nuclease</keyword>
<dbReference type="SUPFAM" id="SSF50630">
    <property type="entry name" value="Acid proteases"/>
    <property type="match status" value="1"/>
</dbReference>
<dbReference type="Pfam" id="PF17919">
    <property type="entry name" value="RT_RNaseH_2"/>
    <property type="match status" value="1"/>
</dbReference>
<evidence type="ECO:0000256" key="4">
    <source>
        <dbReference type="ARBA" id="ARBA00022723"/>
    </source>
</evidence>
<feature type="region of interest" description="Disordered" evidence="10">
    <location>
        <begin position="805"/>
        <end position="828"/>
    </location>
</feature>
<evidence type="ECO:0000256" key="2">
    <source>
        <dbReference type="ARBA" id="ARBA00022695"/>
    </source>
</evidence>
<dbReference type="Gene3D" id="3.10.10.10">
    <property type="entry name" value="HIV Type 1 Reverse Transcriptase, subunit A, domain 1"/>
    <property type="match status" value="1"/>
</dbReference>
<comment type="caution">
    <text evidence="13">The sequence shown here is derived from an EMBL/GenBank/DDBJ whole genome shotgun (WGS) entry which is preliminary data.</text>
</comment>
<feature type="region of interest" description="Disordered" evidence="10">
    <location>
        <begin position="101"/>
        <end position="135"/>
    </location>
</feature>
<evidence type="ECO:0000256" key="1">
    <source>
        <dbReference type="ARBA" id="ARBA00022679"/>
    </source>
</evidence>
<gene>
    <name evidence="13" type="ORF">P5673_018742</name>
</gene>
<keyword evidence="8" id="KW-0511">Multifunctional enzyme</keyword>
<keyword evidence="5" id="KW-0255">Endonuclease</keyword>
<dbReference type="Pfam" id="PF01753">
    <property type="entry name" value="zf-MYND"/>
    <property type="match status" value="1"/>
</dbReference>
<evidence type="ECO:0000256" key="3">
    <source>
        <dbReference type="ARBA" id="ARBA00022722"/>
    </source>
</evidence>
<feature type="compositionally biased region" description="Basic and acidic residues" evidence="10">
    <location>
        <begin position="125"/>
        <end position="135"/>
    </location>
</feature>
<feature type="domain" description="MYND-type" evidence="11">
    <location>
        <begin position="479"/>
        <end position="520"/>
    </location>
</feature>
<dbReference type="InterPro" id="IPR021109">
    <property type="entry name" value="Peptidase_aspartic_dom_sf"/>
</dbReference>
<reference evidence="13" key="2">
    <citation type="journal article" date="2023" name="Science">
        <title>Genomic signatures of disease resistance in endangered staghorn corals.</title>
        <authorList>
            <person name="Vollmer S.V."/>
            <person name="Selwyn J.D."/>
            <person name="Despard B.A."/>
            <person name="Roesel C.L."/>
        </authorList>
    </citation>
    <scope>NUCLEOTIDE SEQUENCE</scope>
    <source>
        <strain evidence="13">K2</strain>
    </source>
</reference>
<name>A0AAD9QC20_ACRCE</name>
<dbReference type="PANTHER" id="PTHR37984">
    <property type="entry name" value="PROTEIN CBG26694"/>
    <property type="match status" value="1"/>
</dbReference>
<evidence type="ECO:0000256" key="9">
    <source>
        <dbReference type="PROSITE-ProRule" id="PRU00134"/>
    </source>
</evidence>
<dbReference type="Gene3D" id="2.40.70.10">
    <property type="entry name" value="Acid Proteases"/>
    <property type="match status" value="1"/>
</dbReference>
<feature type="compositionally biased region" description="Polar residues" evidence="10">
    <location>
        <begin position="1164"/>
        <end position="1182"/>
    </location>
</feature>
<evidence type="ECO:0000259" key="11">
    <source>
        <dbReference type="PROSITE" id="PS50865"/>
    </source>
</evidence>
<dbReference type="InterPro" id="IPR002893">
    <property type="entry name" value="Znf_MYND"/>
</dbReference>
<dbReference type="CDD" id="cd00303">
    <property type="entry name" value="retropepsin_like"/>
    <property type="match status" value="1"/>
</dbReference>
<dbReference type="SUPFAM" id="SSF56672">
    <property type="entry name" value="DNA/RNA polymerases"/>
    <property type="match status" value="1"/>
</dbReference>
<dbReference type="Gene3D" id="6.10.140.2220">
    <property type="match status" value="1"/>
</dbReference>
<dbReference type="GO" id="GO:0016779">
    <property type="term" value="F:nucleotidyltransferase activity"/>
    <property type="evidence" value="ECO:0007669"/>
    <property type="project" value="UniProtKB-KW"/>
</dbReference>
<dbReference type="Pfam" id="PF00078">
    <property type="entry name" value="RVT_1"/>
    <property type="match status" value="1"/>
</dbReference>
<dbReference type="InterPro" id="IPR000477">
    <property type="entry name" value="RT_dom"/>
</dbReference>
<evidence type="ECO:0000313" key="14">
    <source>
        <dbReference type="Proteomes" id="UP001249851"/>
    </source>
</evidence>
<evidence type="ECO:0000256" key="8">
    <source>
        <dbReference type="ARBA" id="ARBA00023268"/>
    </source>
</evidence>
<keyword evidence="6 9" id="KW-0863">Zinc-finger</keyword>
<dbReference type="InterPro" id="IPR043128">
    <property type="entry name" value="Rev_trsase/Diguanyl_cyclase"/>
</dbReference>
<keyword evidence="1" id="KW-0808">Transferase</keyword>
<dbReference type="SUPFAM" id="SSF144232">
    <property type="entry name" value="HIT/MYND zinc finger-like"/>
    <property type="match status" value="1"/>
</dbReference>
<dbReference type="GO" id="GO:0008270">
    <property type="term" value="F:zinc ion binding"/>
    <property type="evidence" value="ECO:0007669"/>
    <property type="project" value="UniProtKB-KW"/>
</dbReference>
<dbReference type="InterPro" id="IPR041577">
    <property type="entry name" value="RT_RNaseH_2"/>
</dbReference>
<keyword evidence="14" id="KW-1185">Reference proteome</keyword>
<keyword evidence="4" id="KW-0479">Metal-binding</keyword>
<dbReference type="PROSITE" id="PS50865">
    <property type="entry name" value="ZF_MYND_2"/>
    <property type="match status" value="1"/>
</dbReference>
<dbReference type="InterPro" id="IPR043502">
    <property type="entry name" value="DNA/RNA_pol_sf"/>
</dbReference>
<evidence type="ECO:0000259" key="12">
    <source>
        <dbReference type="PROSITE" id="PS50878"/>
    </source>
</evidence>
<keyword evidence="7" id="KW-0862">Zinc</keyword>
<dbReference type="Gene3D" id="3.30.70.270">
    <property type="match status" value="2"/>
</dbReference>
<keyword evidence="5" id="KW-0378">Hydrolase</keyword>
<evidence type="ECO:0000256" key="7">
    <source>
        <dbReference type="ARBA" id="ARBA00022833"/>
    </source>
</evidence>
<proteinExistence type="predicted"/>
<dbReference type="CDD" id="cd01647">
    <property type="entry name" value="RT_LTR"/>
    <property type="match status" value="1"/>
</dbReference>
<dbReference type="PROSITE" id="PS01360">
    <property type="entry name" value="ZF_MYND_1"/>
    <property type="match status" value="1"/>
</dbReference>
<dbReference type="GO" id="GO:0004519">
    <property type="term" value="F:endonuclease activity"/>
    <property type="evidence" value="ECO:0007669"/>
    <property type="project" value="UniProtKB-KW"/>
</dbReference>
<keyword evidence="2" id="KW-0548">Nucleotidyltransferase</keyword>
<evidence type="ECO:0000256" key="5">
    <source>
        <dbReference type="ARBA" id="ARBA00022759"/>
    </source>
</evidence>
<organism evidence="13 14">
    <name type="scientific">Acropora cervicornis</name>
    <name type="common">Staghorn coral</name>
    <dbReference type="NCBI Taxonomy" id="6130"/>
    <lineage>
        <taxon>Eukaryota</taxon>
        <taxon>Metazoa</taxon>
        <taxon>Cnidaria</taxon>
        <taxon>Anthozoa</taxon>
        <taxon>Hexacorallia</taxon>
        <taxon>Scleractinia</taxon>
        <taxon>Astrocoeniina</taxon>
        <taxon>Acroporidae</taxon>
        <taxon>Acropora</taxon>
    </lineage>
</organism>
<dbReference type="InterPro" id="IPR050951">
    <property type="entry name" value="Retrovirus_Pol_polyprotein"/>
</dbReference>
<dbReference type="Gene3D" id="3.10.20.370">
    <property type="match status" value="1"/>
</dbReference>
<feature type="domain" description="Reverse transcriptase" evidence="12">
    <location>
        <begin position="920"/>
        <end position="1099"/>
    </location>
</feature>
<dbReference type="PROSITE" id="PS50878">
    <property type="entry name" value="RT_POL"/>
    <property type="match status" value="1"/>
</dbReference>
<evidence type="ECO:0000256" key="6">
    <source>
        <dbReference type="ARBA" id="ARBA00022771"/>
    </source>
</evidence>
<dbReference type="EMBL" id="JARQWQ010000043">
    <property type="protein sequence ID" value="KAK2558566.1"/>
    <property type="molecule type" value="Genomic_DNA"/>
</dbReference>
<dbReference type="Proteomes" id="UP001249851">
    <property type="component" value="Unassembled WGS sequence"/>
</dbReference>
<accession>A0AAD9QC20</accession>
<dbReference type="CDD" id="cd09274">
    <property type="entry name" value="RNase_HI_RT_Ty3"/>
    <property type="match status" value="1"/>
</dbReference>
<feature type="region of interest" description="Disordered" evidence="10">
    <location>
        <begin position="396"/>
        <end position="420"/>
    </location>
</feature>
<dbReference type="PANTHER" id="PTHR37984:SF5">
    <property type="entry name" value="PROTEIN NYNRIN-LIKE"/>
    <property type="match status" value="1"/>
</dbReference>
<protein>
    <submittedName>
        <fullName evidence="13">Retrovirus-related Pol polyprotein from transposon opus</fullName>
    </submittedName>
</protein>
<dbReference type="FunFam" id="3.10.20.370:FF:000001">
    <property type="entry name" value="Retrovirus-related Pol polyprotein from transposon 17.6-like protein"/>
    <property type="match status" value="1"/>
</dbReference>
<reference evidence="13" key="1">
    <citation type="journal article" date="2023" name="G3 (Bethesda)">
        <title>Whole genome assembly and annotation of the endangered Caribbean coral Acropora cervicornis.</title>
        <authorList>
            <person name="Selwyn J.D."/>
            <person name="Vollmer S.V."/>
        </authorList>
    </citation>
    <scope>NUCLEOTIDE SEQUENCE</scope>
    <source>
        <strain evidence="13">K2</strain>
    </source>
</reference>